<evidence type="ECO:0000256" key="2">
    <source>
        <dbReference type="SAM" id="MobiDB-lite"/>
    </source>
</evidence>
<evidence type="ECO:0000259" key="4">
    <source>
        <dbReference type="Pfam" id="PF03816"/>
    </source>
</evidence>
<reference evidence="5 6" key="1">
    <citation type="submission" date="2013-04" db="EMBL/GenBank/DDBJ databases">
        <title>The Genome Sequence of Propionimicrobium lymphophilum ACS-093-V-SCH5.</title>
        <authorList>
            <consortium name="The Broad Institute Genomics Platform"/>
            <person name="Earl A."/>
            <person name="Ward D."/>
            <person name="Feldgarden M."/>
            <person name="Gevers D."/>
            <person name="Saerens B."/>
            <person name="Vaneechoutte M."/>
            <person name="Walker B."/>
            <person name="Young S."/>
            <person name="Zeng Q."/>
            <person name="Gargeya S."/>
            <person name="Fitzgerald M."/>
            <person name="Haas B."/>
            <person name="Abouelleil A."/>
            <person name="Allen A.W."/>
            <person name="Alvarado L."/>
            <person name="Arachchi H.M."/>
            <person name="Berlin A.M."/>
            <person name="Chapman S.B."/>
            <person name="Gainer-Dewar J."/>
            <person name="Goldberg J."/>
            <person name="Griggs A."/>
            <person name="Gujja S."/>
            <person name="Hansen M."/>
            <person name="Howarth C."/>
            <person name="Imamovic A."/>
            <person name="Ireland A."/>
            <person name="Larimer J."/>
            <person name="McCowan C."/>
            <person name="Murphy C."/>
            <person name="Pearson M."/>
            <person name="Poon T.W."/>
            <person name="Priest M."/>
            <person name="Roberts A."/>
            <person name="Saif S."/>
            <person name="Shea T."/>
            <person name="Sisk P."/>
            <person name="Sykes S."/>
            <person name="Wortman J."/>
            <person name="Nusbaum C."/>
            <person name="Birren B."/>
        </authorList>
    </citation>
    <scope>NUCLEOTIDE SEQUENCE [LARGE SCALE GENOMIC DNA]</scope>
    <source>
        <strain evidence="5 6">ACS-093-V-SCH5</strain>
    </source>
</reference>
<keyword evidence="3" id="KW-0812">Transmembrane</keyword>
<dbReference type="HOGENOM" id="CLU_016455_0_1_11"/>
<evidence type="ECO:0000256" key="1">
    <source>
        <dbReference type="ARBA" id="ARBA00006068"/>
    </source>
</evidence>
<dbReference type="AlphaFoldDB" id="S2VZ33"/>
<comment type="similarity">
    <text evidence="1">Belongs to the LytR/CpsA/Psr (LCP) family.</text>
</comment>
<feature type="transmembrane region" description="Helical" evidence="3">
    <location>
        <begin position="89"/>
        <end position="113"/>
    </location>
</feature>
<dbReference type="PATRIC" id="fig|883161.3.peg.1659"/>
<dbReference type="InterPro" id="IPR050922">
    <property type="entry name" value="LytR/CpsA/Psr_CW_biosynth"/>
</dbReference>
<keyword evidence="3" id="KW-1133">Transmembrane helix</keyword>
<feature type="domain" description="Cell envelope-related transcriptional attenuator" evidence="4">
    <location>
        <begin position="161"/>
        <end position="304"/>
    </location>
</feature>
<keyword evidence="3" id="KW-0472">Membrane</keyword>
<name>S2VZ33_9ACTN</name>
<feature type="region of interest" description="Disordered" evidence="2">
    <location>
        <begin position="1"/>
        <end position="80"/>
    </location>
</feature>
<organism evidence="5 6">
    <name type="scientific">Propionimicrobium lymphophilum ACS-093-V-SCH5</name>
    <dbReference type="NCBI Taxonomy" id="883161"/>
    <lineage>
        <taxon>Bacteria</taxon>
        <taxon>Bacillati</taxon>
        <taxon>Actinomycetota</taxon>
        <taxon>Actinomycetes</taxon>
        <taxon>Propionibacteriales</taxon>
        <taxon>Propionibacteriaceae</taxon>
        <taxon>Propionimicrobium</taxon>
    </lineage>
</organism>
<dbReference type="RefSeq" id="WP_016456486.1">
    <property type="nucleotide sequence ID" value="NZ_KE150269.1"/>
</dbReference>
<evidence type="ECO:0000313" key="6">
    <source>
        <dbReference type="Proteomes" id="UP000014417"/>
    </source>
</evidence>
<dbReference type="OrthoDB" id="9782542at2"/>
<dbReference type="Pfam" id="PF03816">
    <property type="entry name" value="LytR_cpsA_psr"/>
    <property type="match status" value="1"/>
</dbReference>
<dbReference type="NCBIfam" id="TIGR00350">
    <property type="entry name" value="lytR_cpsA_psr"/>
    <property type="match status" value="1"/>
</dbReference>
<accession>S2VZ33</accession>
<evidence type="ECO:0000313" key="5">
    <source>
        <dbReference type="EMBL" id="EPD32111.1"/>
    </source>
</evidence>
<keyword evidence="6" id="KW-1185">Reference proteome</keyword>
<feature type="compositionally biased region" description="Basic and acidic residues" evidence="2">
    <location>
        <begin position="1"/>
        <end position="11"/>
    </location>
</feature>
<protein>
    <recommendedName>
        <fullName evidence="4">Cell envelope-related transcriptional attenuator domain-containing protein</fullName>
    </recommendedName>
</protein>
<proteinExistence type="inferred from homology"/>
<gene>
    <name evidence="5" type="ORF">HMPREF9306_01675</name>
</gene>
<sequence>MPDNHDKRQADLDWLYGRSSEGSAPGNEHAQPIPKMAPGEIRQNTPEVEPASSRIQEPVPAPRRVTAPRRDSIKKQRRPRPRKNLAKNFFKVILILLIAWMLYLIGVPVLTVAGMNSVDQPKSTAGSHPGTTFLLAGTDSREHLSEEDKVRLGTGYAEGSRADTIILLYRPPFGDSVMVSLPRDSYVEIPGYGFDKLNAAYAYGGPELLIQTVENATGVGIDGYLEIGFGGFSAMIDAVNGVDVCLDEAMQDERANIDLPAGCQTLNGQEALGYVRMRYSDPRGDIGRAERQREIIGKLGKKIASPRTLIDPIRYWQLNSAIGKTLTKGDETSVPQMAAGALGVLGSAKDGNSFPVPISDAAGWSPEGASVVIWDNVLASELFEKINQGDTSDLERFKPKD</sequence>
<dbReference type="EMBL" id="AGZR01000009">
    <property type="protein sequence ID" value="EPD32111.1"/>
    <property type="molecule type" value="Genomic_DNA"/>
</dbReference>
<dbReference type="PANTHER" id="PTHR33392">
    <property type="entry name" value="POLYISOPRENYL-TEICHOIC ACID--PEPTIDOGLYCAN TEICHOIC ACID TRANSFERASE TAGU"/>
    <property type="match status" value="1"/>
</dbReference>
<evidence type="ECO:0000256" key="3">
    <source>
        <dbReference type="SAM" id="Phobius"/>
    </source>
</evidence>
<dbReference type="InterPro" id="IPR004474">
    <property type="entry name" value="LytR_CpsA_psr"/>
</dbReference>
<dbReference type="PANTHER" id="PTHR33392:SF6">
    <property type="entry name" value="POLYISOPRENYL-TEICHOIC ACID--PEPTIDOGLYCAN TEICHOIC ACID TRANSFERASE TAGU"/>
    <property type="match status" value="1"/>
</dbReference>
<dbReference type="Proteomes" id="UP000014417">
    <property type="component" value="Unassembled WGS sequence"/>
</dbReference>
<comment type="caution">
    <text evidence="5">The sequence shown here is derived from an EMBL/GenBank/DDBJ whole genome shotgun (WGS) entry which is preliminary data.</text>
</comment>
<dbReference type="STRING" id="883161.HMPREF9306_01675"/>
<dbReference type="Gene3D" id="3.40.630.190">
    <property type="entry name" value="LCP protein"/>
    <property type="match status" value="1"/>
</dbReference>